<dbReference type="EMBL" id="JAXLPB010000003">
    <property type="protein sequence ID" value="MDY8109830.1"/>
    <property type="molecule type" value="Genomic_DNA"/>
</dbReference>
<comment type="caution">
    <text evidence="2">The sequence shown here is derived from an EMBL/GenBank/DDBJ whole genome shotgun (WGS) entry which is preliminary data.</text>
</comment>
<keyword evidence="3" id="KW-1185">Reference proteome</keyword>
<protein>
    <submittedName>
        <fullName evidence="2">Hemerythrin domain-containing protein</fullName>
    </submittedName>
</protein>
<organism evidence="2 3">
    <name type="scientific">Fulvimarina uroteuthidis</name>
    <dbReference type="NCBI Taxonomy" id="3098149"/>
    <lineage>
        <taxon>Bacteria</taxon>
        <taxon>Pseudomonadati</taxon>
        <taxon>Pseudomonadota</taxon>
        <taxon>Alphaproteobacteria</taxon>
        <taxon>Hyphomicrobiales</taxon>
        <taxon>Aurantimonadaceae</taxon>
        <taxon>Fulvimarina</taxon>
    </lineage>
</organism>
<dbReference type="RefSeq" id="WP_322187318.1">
    <property type="nucleotide sequence ID" value="NZ_JAXLPB010000003.1"/>
</dbReference>
<name>A0ABU5I385_9HYPH</name>
<dbReference type="Gene3D" id="1.20.120.520">
    <property type="entry name" value="nmb1532 protein domain like"/>
    <property type="match status" value="1"/>
</dbReference>
<accession>A0ABU5I385</accession>
<sequence length="209" mass="23563">MARAPAALIWINAAGAAIMNSRGVERFDQEFQTIMHGDVVILHRKPGMTQMAIGTHVPRASLSEQFVDLLDQQERLCDQLEAVADELPNGVCWLRCDRLASSLGLAVRKAHRFEEERIFPLLSKGANADDGIVQSIARLEWEHMEDESYADEIAEAISMRRLQTLETSRSEGLGYMLRGFFESMRRHIAFERECVLPRLIASETGPTHV</sequence>
<reference evidence="2 3" key="1">
    <citation type="submission" date="2023-12" db="EMBL/GenBank/DDBJ databases">
        <title>Description of Novel Strain Fulvimarina sp. 2208YS6-2-32 isolated from Uroteuthis (Photololigo) edulis.</title>
        <authorList>
            <person name="Park J.-S."/>
        </authorList>
    </citation>
    <scope>NUCLEOTIDE SEQUENCE [LARGE SCALE GENOMIC DNA]</scope>
    <source>
        <strain evidence="2 3">2208YS6-2-32</strain>
    </source>
</reference>
<evidence type="ECO:0000313" key="2">
    <source>
        <dbReference type="EMBL" id="MDY8109830.1"/>
    </source>
</evidence>
<dbReference type="InterPro" id="IPR012312">
    <property type="entry name" value="Hemerythrin-like"/>
</dbReference>
<evidence type="ECO:0000313" key="3">
    <source>
        <dbReference type="Proteomes" id="UP001294412"/>
    </source>
</evidence>
<dbReference type="Pfam" id="PF01814">
    <property type="entry name" value="Hemerythrin"/>
    <property type="match status" value="1"/>
</dbReference>
<evidence type="ECO:0000259" key="1">
    <source>
        <dbReference type="Pfam" id="PF01814"/>
    </source>
</evidence>
<gene>
    <name evidence="2" type="ORF">U0C82_11840</name>
</gene>
<proteinExistence type="predicted"/>
<feature type="domain" description="Hemerythrin-like" evidence="1">
    <location>
        <begin position="74"/>
        <end position="199"/>
    </location>
</feature>
<dbReference type="Proteomes" id="UP001294412">
    <property type="component" value="Unassembled WGS sequence"/>
</dbReference>